<dbReference type="KEGG" id="mmas:MYMAC_003769"/>
<evidence type="ECO:0000313" key="3">
    <source>
        <dbReference type="Proteomes" id="UP000217343"/>
    </source>
</evidence>
<proteinExistence type="predicted"/>
<keyword evidence="3" id="KW-1185">Reference proteome</keyword>
<feature type="chain" id="PRO_5012761287" description="Lipoprotein" evidence="1">
    <location>
        <begin position="24"/>
        <end position="92"/>
    </location>
</feature>
<accession>A0A250JWP8</accession>
<sequence length="92" mass="9779">MRTRVWLSVLAVLSLGASACVMAPLQPGYTECGDFMGDDPCQPGQYCADATLSYCELGCTSDVNCASNQECVKEYGEQVGVCLNTCPSCAYD</sequence>
<dbReference type="EMBL" id="CP022203">
    <property type="protein sequence ID" value="ATB48143.1"/>
    <property type="molecule type" value="Genomic_DNA"/>
</dbReference>
<keyword evidence="1" id="KW-0732">Signal</keyword>
<feature type="signal peptide" evidence="1">
    <location>
        <begin position="1"/>
        <end position="23"/>
    </location>
</feature>
<evidence type="ECO:0000313" key="2">
    <source>
        <dbReference type="EMBL" id="ATB48143.1"/>
    </source>
</evidence>
<dbReference type="Proteomes" id="UP000217343">
    <property type="component" value="Chromosome"/>
</dbReference>
<name>A0A250JWP8_9BACT</name>
<dbReference type="PROSITE" id="PS51257">
    <property type="entry name" value="PROKAR_LIPOPROTEIN"/>
    <property type="match status" value="1"/>
</dbReference>
<dbReference type="RefSeq" id="WP_238539738.1">
    <property type="nucleotide sequence ID" value="NZ_CP022203.1"/>
</dbReference>
<protein>
    <recommendedName>
        <fullName evidence="4">Lipoprotein</fullName>
    </recommendedName>
</protein>
<organism evidence="2 3">
    <name type="scientific">Corallococcus macrosporus DSM 14697</name>
    <dbReference type="NCBI Taxonomy" id="1189310"/>
    <lineage>
        <taxon>Bacteria</taxon>
        <taxon>Pseudomonadati</taxon>
        <taxon>Myxococcota</taxon>
        <taxon>Myxococcia</taxon>
        <taxon>Myxococcales</taxon>
        <taxon>Cystobacterineae</taxon>
        <taxon>Myxococcaceae</taxon>
        <taxon>Corallococcus</taxon>
    </lineage>
</organism>
<reference evidence="2 3" key="1">
    <citation type="submission" date="2017-06" db="EMBL/GenBank/DDBJ databases">
        <title>Sequencing and comparative analysis of myxobacterial genomes.</title>
        <authorList>
            <person name="Rupp O."/>
            <person name="Goesmann A."/>
            <person name="Sogaard-Andersen L."/>
        </authorList>
    </citation>
    <scope>NUCLEOTIDE SEQUENCE [LARGE SCALE GENOMIC DNA]</scope>
    <source>
        <strain evidence="2 3">DSM 14697</strain>
    </source>
</reference>
<evidence type="ECO:0008006" key="4">
    <source>
        <dbReference type="Google" id="ProtNLM"/>
    </source>
</evidence>
<evidence type="ECO:0000256" key="1">
    <source>
        <dbReference type="SAM" id="SignalP"/>
    </source>
</evidence>
<dbReference type="AlphaFoldDB" id="A0A250JWP8"/>
<gene>
    <name evidence="2" type="ORF">MYMAC_003769</name>
</gene>